<sequence>MNFRMEIVMLSRHMYYWKCIQFRKKIKMDISYKTERRTSVLRMSVLPGPQLMESSFDNFVYGNSSLPQSVTSLPAYTRRLSPPSRAHRQLTEHVVELSSDNTNKRAKPWATLRVYSKAPAGSLPTFVEGETITGSVTLNSDMSNSRHVSCVKVIVRGELSSGVLEVDRITFLETSTTLWTKDADATRRNGTYWPFSIHLPGEIIAPSGTMDNVRAYPLPPTFMERKTRACIRYNLIVHISRSKFREDGNLQLTWIYTPTTKPEPPSPLRQLAYQENSPLLGPQADPRGWYTLPSAKVYGTLFKNRIVEVTLKLSLAQPLSYTRGTVIPLSLMLSSIDSQALDLLSSRQALTVRLRRKVSYKRAQNLAEINAPWTSVIPTEPTVDFADAVWWQRPGSLNLNETGPLPVKTRLYRELEGEILLPKSLKPTFHISHFGIEYSVVMLPFDTTGFVPSTPAQKFHNGPILEQRVEIVTMFPKGPRPISHSPPEYQAQIAHPNRTSLPPSRVSFSPSRG</sequence>
<keyword evidence="3" id="KW-1185">Reference proteome</keyword>
<organism evidence="2 3">
    <name type="scientific">Lentinula lateritia</name>
    <dbReference type="NCBI Taxonomy" id="40482"/>
    <lineage>
        <taxon>Eukaryota</taxon>
        <taxon>Fungi</taxon>
        <taxon>Dikarya</taxon>
        <taxon>Basidiomycota</taxon>
        <taxon>Agaricomycotina</taxon>
        <taxon>Agaricomycetes</taxon>
        <taxon>Agaricomycetidae</taxon>
        <taxon>Agaricales</taxon>
        <taxon>Marasmiineae</taxon>
        <taxon>Omphalotaceae</taxon>
        <taxon>Lentinula</taxon>
    </lineage>
</organism>
<name>A0ABQ8VWZ6_9AGAR</name>
<feature type="compositionally biased region" description="Polar residues" evidence="1">
    <location>
        <begin position="497"/>
        <end position="513"/>
    </location>
</feature>
<dbReference type="EMBL" id="JANVFT010000004">
    <property type="protein sequence ID" value="KAJ4500918.1"/>
    <property type="molecule type" value="Genomic_DNA"/>
</dbReference>
<evidence type="ECO:0000313" key="3">
    <source>
        <dbReference type="Proteomes" id="UP001150217"/>
    </source>
</evidence>
<gene>
    <name evidence="2" type="ORF">C8R41DRAFT_809403</name>
</gene>
<accession>A0ABQ8VWZ6</accession>
<evidence type="ECO:0000256" key="1">
    <source>
        <dbReference type="SAM" id="MobiDB-lite"/>
    </source>
</evidence>
<proteinExistence type="predicted"/>
<comment type="caution">
    <text evidence="2">The sequence shown here is derived from an EMBL/GenBank/DDBJ whole genome shotgun (WGS) entry which is preliminary data.</text>
</comment>
<dbReference type="Proteomes" id="UP001150217">
    <property type="component" value="Unassembled WGS sequence"/>
</dbReference>
<reference evidence="2" key="1">
    <citation type="submission" date="2022-08" db="EMBL/GenBank/DDBJ databases">
        <title>A Global Phylogenomic Analysis of the Shiitake Genus Lentinula.</title>
        <authorList>
            <consortium name="DOE Joint Genome Institute"/>
            <person name="Sierra-Patev S."/>
            <person name="Min B."/>
            <person name="Naranjo-Ortiz M."/>
            <person name="Looney B."/>
            <person name="Konkel Z."/>
            <person name="Slot J.C."/>
            <person name="Sakamoto Y."/>
            <person name="Steenwyk J.L."/>
            <person name="Rokas A."/>
            <person name="Carro J."/>
            <person name="Camarero S."/>
            <person name="Ferreira P."/>
            <person name="Molpeceres G."/>
            <person name="Ruiz-Duenas F.J."/>
            <person name="Serrano A."/>
            <person name="Henrissat B."/>
            <person name="Drula E."/>
            <person name="Hughes K.W."/>
            <person name="Mata J.L."/>
            <person name="Ishikawa N.K."/>
            <person name="Vargas-Isla R."/>
            <person name="Ushijima S."/>
            <person name="Smith C.A."/>
            <person name="Ahrendt S."/>
            <person name="Andreopoulos W."/>
            <person name="He G."/>
            <person name="Labutti K."/>
            <person name="Lipzen A."/>
            <person name="Ng V."/>
            <person name="Riley R."/>
            <person name="Sandor L."/>
            <person name="Barry K."/>
            <person name="Martinez A.T."/>
            <person name="Xiao Y."/>
            <person name="Gibbons J.G."/>
            <person name="Terashima K."/>
            <person name="Grigoriev I.V."/>
            <person name="Hibbett D.S."/>
        </authorList>
    </citation>
    <scope>NUCLEOTIDE SEQUENCE</scope>
    <source>
        <strain evidence="2">RHP3577 ss4</strain>
    </source>
</reference>
<protein>
    <recommendedName>
        <fullName evidence="4">Arrestin-like N-terminal domain-containing protein</fullName>
    </recommendedName>
</protein>
<feature type="region of interest" description="Disordered" evidence="1">
    <location>
        <begin position="494"/>
        <end position="513"/>
    </location>
</feature>
<dbReference type="InterPro" id="IPR014752">
    <property type="entry name" value="Arrestin-like_C"/>
</dbReference>
<evidence type="ECO:0000313" key="2">
    <source>
        <dbReference type="EMBL" id="KAJ4500918.1"/>
    </source>
</evidence>
<evidence type="ECO:0008006" key="4">
    <source>
        <dbReference type="Google" id="ProtNLM"/>
    </source>
</evidence>
<dbReference type="Gene3D" id="2.60.40.640">
    <property type="match status" value="1"/>
</dbReference>